<dbReference type="Pfam" id="PF04195">
    <property type="entry name" value="Transposase_28"/>
    <property type="match status" value="1"/>
</dbReference>
<sequence length="432" mass="48323">MAGEERGMRFSRIRTTSSAKRLPYTNTVWPPETATELEPIPSLSPPATVSDVQDGILALDSSNVDEYPADDKANPKPWYTANEKSSKMSTEDLQDLIQEYPLLEGWYARLPGLGEPANYGTKFETGVYEEQVKSGYRLPLHPFALRFFEHYRMAPRQLVPNGWKKLAGLIYLVQTSGYKPDATDFMRGGPKSNKGWHSRYFFIGRLDKGELPFDRDWNPYCKDFENPGKPTPNNLTKHILSHIKLRGGLCIDEPLSEEQLEWAKIIPPKPIPAGLLIPPRPPVFPSMSSAETVSLEEGSCQEATHRAEELSKQEADHLAKIAALEKRLERVKRKAAEEVTKARDQGIRDFLDRNAGEEWLKKRTEDGLEIYEMGFTKAKEMFAERFPDVPLDDFVSPPLVSPSGEAAMPLEAGDVAASHLPGEGPSGDAPEA</sequence>
<proteinExistence type="predicted"/>
<evidence type="ECO:0000313" key="5">
    <source>
        <dbReference type="Proteomes" id="UP001187471"/>
    </source>
</evidence>
<feature type="domain" description="Transposase (putative) gypsy type" evidence="3">
    <location>
        <begin position="129"/>
        <end position="177"/>
    </location>
</feature>
<reference evidence="4" key="1">
    <citation type="submission" date="2022-12" db="EMBL/GenBank/DDBJ databases">
        <title>Draft genome assemblies for two species of Escallonia (Escalloniales).</title>
        <authorList>
            <person name="Chanderbali A."/>
            <person name="Dervinis C."/>
            <person name="Anghel I."/>
            <person name="Soltis D."/>
            <person name="Soltis P."/>
            <person name="Zapata F."/>
        </authorList>
    </citation>
    <scope>NUCLEOTIDE SEQUENCE</scope>
    <source>
        <strain evidence="4">UCBG92.1500</strain>
        <tissue evidence="4">Leaf</tissue>
    </source>
</reference>
<evidence type="ECO:0000313" key="4">
    <source>
        <dbReference type="EMBL" id="KAK2982887.1"/>
    </source>
</evidence>
<dbReference type="InterPro" id="IPR007321">
    <property type="entry name" value="Transposase_28"/>
</dbReference>
<evidence type="ECO:0000259" key="3">
    <source>
        <dbReference type="Pfam" id="PF04195"/>
    </source>
</evidence>
<organism evidence="4 5">
    <name type="scientific">Escallonia rubra</name>
    <dbReference type="NCBI Taxonomy" id="112253"/>
    <lineage>
        <taxon>Eukaryota</taxon>
        <taxon>Viridiplantae</taxon>
        <taxon>Streptophyta</taxon>
        <taxon>Embryophyta</taxon>
        <taxon>Tracheophyta</taxon>
        <taxon>Spermatophyta</taxon>
        <taxon>Magnoliopsida</taxon>
        <taxon>eudicotyledons</taxon>
        <taxon>Gunneridae</taxon>
        <taxon>Pentapetalae</taxon>
        <taxon>asterids</taxon>
        <taxon>campanulids</taxon>
        <taxon>Escalloniales</taxon>
        <taxon>Escalloniaceae</taxon>
        <taxon>Escallonia</taxon>
    </lineage>
</organism>
<feature type="coiled-coil region" evidence="1">
    <location>
        <begin position="307"/>
        <end position="345"/>
    </location>
</feature>
<name>A0AA88R8B2_9ASTE</name>
<keyword evidence="1" id="KW-0175">Coiled coil</keyword>
<evidence type="ECO:0000256" key="1">
    <source>
        <dbReference type="SAM" id="Coils"/>
    </source>
</evidence>
<accession>A0AA88R8B2</accession>
<dbReference type="AlphaFoldDB" id="A0AA88R8B2"/>
<feature type="region of interest" description="Disordered" evidence="2">
    <location>
        <begin position="397"/>
        <end position="432"/>
    </location>
</feature>
<gene>
    <name evidence="4" type="ORF">RJ640_003543</name>
</gene>
<dbReference type="EMBL" id="JAVXUO010001377">
    <property type="protein sequence ID" value="KAK2982887.1"/>
    <property type="molecule type" value="Genomic_DNA"/>
</dbReference>
<protein>
    <recommendedName>
        <fullName evidence="3">Transposase (putative) gypsy type domain-containing protein</fullName>
    </recommendedName>
</protein>
<dbReference type="Proteomes" id="UP001187471">
    <property type="component" value="Unassembled WGS sequence"/>
</dbReference>
<keyword evidence="5" id="KW-1185">Reference proteome</keyword>
<feature type="region of interest" description="Disordered" evidence="2">
    <location>
        <begin position="66"/>
        <end position="86"/>
    </location>
</feature>
<comment type="caution">
    <text evidence="4">The sequence shown here is derived from an EMBL/GenBank/DDBJ whole genome shotgun (WGS) entry which is preliminary data.</text>
</comment>
<evidence type="ECO:0000256" key="2">
    <source>
        <dbReference type="SAM" id="MobiDB-lite"/>
    </source>
</evidence>